<organism evidence="2 3">
    <name type="scientific">Koribacter versatilis (strain Ellin345)</name>
    <dbReference type="NCBI Taxonomy" id="204669"/>
    <lineage>
        <taxon>Bacteria</taxon>
        <taxon>Pseudomonadati</taxon>
        <taxon>Acidobacteriota</taxon>
        <taxon>Terriglobia</taxon>
        <taxon>Terriglobales</taxon>
        <taxon>Candidatus Korobacteraceae</taxon>
        <taxon>Candidatus Korobacter</taxon>
    </lineage>
</organism>
<evidence type="ECO:0000313" key="3">
    <source>
        <dbReference type="Proteomes" id="UP000002432"/>
    </source>
</evidence>
<keyword evidence="3" id="KW-1185">Reference proteome</keyword>
<keyword evidence="2" id="KW-0378">Hydrolase</keyword>
<dbReference type="Gene3D" id="1.50.10.10">
    <property type="match status" value="1"/>
</dbReference>
<reference evidence="2 3" key="1">
    <citation type="journal article" date="2009" name="Appl. Environ. Microbiol.">
        <title>Three genomes from the phylum Acidobacteria provide insight into the lifestyles of these microorganisms in soils.</title>
        <authorList>
            <person name="Ward N.L."/>
            <person name="Challacombe J.F."/>
            <person name="Janssen P.H."/>
            <person name="Henrissat B."/>
            <person name="Coutinho P.M."/>
            <person name="Wu M."/>
            <person name="Xie G."/>
            <person name="Haft D.H."/>
            <person name="Sait M."/>
            <person name="Badger J."/>
            <person name="Barabote R.D."/>
            <person name="Bradley B."/>
            <person name="Brettin T.S."/>
            <person name="Brinkac L.M."/>
            <person name="Bruce D."/>
            <person name="Creasy T."/>
            <person name="Daugherty S.C."/>
            <person name="Davidsen T.M."/>
            <person name="DeBoy R.T."/>
            <person name="Detter J.C."/>
            <person name="Dodson R.J."/>
            <person name="Durkin A.S."/>
            <person name="Ganapathy A."/>
            <person name="Gwinn-Giglio M."/>
            <person name="Han C.S."/>
            <person name="Khouri H."/>
            <person name="Kiss H."/>
            <person name="Kothari S.P."/>
            <person name="Madupu R."/>
            <person name="Nelson K.E."/>
            <person name="Nelson W.C."/>
            <person name="Paulsen I."/>
            <person name="Penn K."/>
            <person name="Ren Q."/>
            <person name="Rosovitz M.J."/>
            <person name="Selengut J.D."/>
            <person name="Shrivastava S."/>
            <person name="Sullivan S.A."/>
            <person name="Tapia R."/>
            <person name="Thompson L.S."/>
            <person name="Watkins K.L."/>
            <person name="Yang Q."/>
            <person name="Yu C."/>
            <person name="Zafar N."/>
            <person name="Zhou L."/>
            <person name="Kuske C.R."/>
        </authorList>
    </citation>
    <scope>NUCLEOTIDE SEQUENCE [LARGE SCALE GENOMIC DNA]</scope>
    <source>
        <strain evidence="2 3">Ellin345</strain>
    </source>
</reference>
<keyword evidence="1" id="KW-0472">Membrane</keyword>
<dbReference type="Proteomes" id="UP000002432">
    <property type="component" value="Chromosome"/>
</dbReference>
<dbReference type="GO" id="GO:0004553">
    <property type="term" value="F:hydrolase activity, hydrolyzing O-glycosyl compounds"/>
    <property type="evidence" value="ECO:0007669"/>
    <property type="project" value="TreeGrafter"/>
</dbReference>
<name>Q1ITT6_KORVE</name>
<dbReference type="InterPro" id="IPR012341">
    <property type="entry name" value="6hp_glycosidase-like_sf"/>
</dbReference>
<dbReference type="EnsemblBacteria" id="ABF39714">
    <property type="protein sequence ID" value="ABF39714"/>
    <property type="gene ID" value="Acid345_0709"/>
</dbReference>
<dbReference type="SUPFAM" id="SSF48208">
    <property type="entry name" value="Six-hairpin glycosidases"/>
    <property type="match status" value="1"/>
</dbReference>
<dbReference type="CAZy" id="GH15">
    <property type="family name" value="Glycoside Hydrolase Family 15"/>
</dbReference>
<sequence>MRWITGAGAKARNLFPAASASLKRCPDTKRKALIQSGKQKLAREHKVTRREYALVCGFYGRHYKFGRHDGLRWSAREWTLNAMRLRFWLLFAALLVAIPAFASPLVTGNGFGFAVVSPESAALRRFYAHPYSYGRPDPKELYGEGIPTANFLKAMGWHGEATNVVAEYVDDSHVIHARSSAGEMTVFMPFGLRQSVVIARWQPEASNHAAIEVQWAHEIGIEKSVMIAGVPIEVFAFQDVEESLLMIPLEERRGKGWLERSNAWALVSMGKDADVTAVVKEFQEWRGGLSAKELAKRELAEVEHWRVKPPAQLVGEQERRLWRQSEMVLRMGQSREPNRPGRYGNGLIVACLPDGSFSNTWVRDMAFATVALARMGHREEARVAVMAYFNAQPTGKMRKETGGLDYQISVVRYWGDGAEEPFFTMEGAPNIEYDSWALALWALGEYVSRYDDAALLNEPSYRGTVYESAKDFIVKPLEATFEKYGDGLIVAKDTSIWEEHQPDKKHFAWSTALAIVGLKSYAEMAKRAGDDAGREDALKKAGLLQKGFDAAFIRDGKLHGTLEEGIKNDIDGALLAIINFGVVKDPAIIRSTVERMELLKVTSGGYRRVRGTYTDPAIYEYWYEQEEFLFVDFSLAQVLRNLGQKEKAAAIVERMVQKSAKDHNFVPEMYVAVDCKLFHGAIGDPTGAIPMVGYGAGVFVMEVLSR</sequence>
<accession>Q1ITT6</accession>
<dbReference type="eggNOG" id="COG3387">
    <property type="taxonomic scope" value="Bacteria"/>
</dbReference>
<feature type="transmembrane region" description="Helical" evidence="1">
    <location>
        <begin position="87"/>
        <end position="106"/>
    </location>
</feature>
<dbReference type="AlphaFoldDB" id="Q1ITT6"/>
<dbReference type="HOGENOM" id="CLU_390703_0_0_0"/>
<keyword evidence="1" id="KW-1133">Transmembrane helix</keyword>
<dbReference type="PANTHER" id="PTHR31616:SF0">
    <property type="entry name" value="GLUCAN 1,4-ALPHA-GLUCOSIDASE"/>
    <property type="match status" value="1"/>
</dbReference>
<proteinExistence type="predicted"/>
<protein>
    <submittedName>
        <fullName evidence="2">Glycoside hydrolase 15-related protein</fullName>
    </submittedName>
</protein>
<dbReference type="InterPro" id="IPR008928">
    <property type="entry name" value="6-hairpin_glycosidase_sf"/>
</dbReference>
<dbReference type="KEGG" id="aba:Acid345_0709"/>
<evidence type="ECO:0000313" key="2">
    <source>
        <dbReference type="EMBL" id="ABF39714.1"/>
    </source>
</evidence>
<dbReference type="PANTHER" id="PTHR31616">
    <property type="entry name" value="TREHALASE"/>
    <property type="match status" value="1"/>
</dbReference>
<dbReference type="EMBL" id="CP000360">
    <property type="protein sequence ID" value="ABF39714.1"/>
    <property type="molecule type" value="Genomic_DNA"/>
</dbReference>
<gene>
    <name evidence="2" type="ordered locus">Acid345_0709</name>
</gene>
<dbReference type="GO" id="GO:0005975">
    <property type="term" value="P:carbohydrate metabolic process"/>
    <property type="evidence" value="ECO:0007669"/>
    <property type="project" value="InterPro"/>
</dbReference>
<evidence type="ECO:0000256" key="1">
    <source>
        <dbReference type="SAM" id="Phobius"/>
    </source>
</evidence>
<keyword evidence="1" id="KW-0812">Transmembrane</keyword>